<feature type="transmembrane region" description="Helical" evidence="1">
    <location>
        <begin position="190"/>
        <end position="210"/>
    </location>
</feature>
<dbReference type="EMBL" id="VCJR02000001">
    <property type="protein sequence ID" value="NHK26976.1"/>
    <property type="molecule type" value="Genomic_DNA"/>
</dbReference>
<feature type="transmembrane region" description="Helical" evidence="1">
    <location>
        <begin position="287"/>
        <end position="312"/>
    </location>
</feature>
<reference evidence="2" key="3">
    <citation type="submission" date="2020-09" db="EMBL/GenBank/DDBJ databases">
        <authorList>
            <person name="Sun Q."/>
            <person name="Zhou Y."/>
        </authorList>
    </citation>
    <scope>NUCLEOTIDE SEQUENCE</scope>
    <source>
        <strain evidence="2">CGMCC 1.14984</strain>
    </source>
</reference>
<keyword evidence="1" id="KW-0472">Membrane</keyword>
<protein>
    <submittedName>
        <fullName evidence="2">Uncharacterized protein</fullName>
    </submittedName>
</protein>
<dbReference type="EMBL" id="BMGZ01000001">
    <property type="protein sequence ID" value="GGH93986.1"/>
    <property type="molecule type" value="Genomic_DNA"/>
</dbReference>
<dbReference type="AlphaFoldDB" id="A0A8J3A5Y6"/>
<name>A0A8J3A5Y6_9PROT</name>
<sequence>MKTKLEIVNTVTETVKFAFSNLPMTIRLGWLGVVLMFVIFLGGMAVTFGASGGMEFIESLENMENGDFDPRFIGTILGFYAGLFFWGLLGVLAMVPFIVVMHQIAAGAIEPPRGIAFFRFGGREIKFIVANVILFVLSSVVFMVTLLPGYLALIIGVFSNVPVEAWQAIGSDPDMFEQAIENNVDGEQSAMSGLIVGLVFLVGIILYVWFSLRAILFTTAAAVENEFAPFSAFGLTGGNVWRILAAVLFFFVVILALEMLVVTVMFIGGGIVGAMMIPLFMQGGAAAVAGGVVVGVVIIALYVLMIAFFAALEIGFKGKMYQSLTRDVSAEPVET</sequence>
<feature type="transmembrane region" description="Helical" evidence="1">
    <location>
        <begin position="28"/>
        <end position="52"/>
    </location>
</feature>
<evidence type="ECO:0000256" key="1">
    <source>
        <dbReference type="SAM" id="Phobius"/>
    </source>
</evidence>
<keyword evidence="1" id="KW-0812">Transmembrane</keyword>
<proteinExistence type="predicted"/>
<dbReference type="Proteomes" id="UP000818603">
    <property type="component" value="Unassembled WGS sequence"/>
</dbReference>
<dbReference type="Proteomes" id="UP000621856">
    <property type="component" value="Unassembled WGS sequence"/>
</dbReference>
<comment type="caution">
    <text evidence="2">The sequence shown here is derived from an EMBL/GenBank/DDBJ whole genome shotgun (WGS) entry which is preliminary data.</text>
</comment>
<evidence type="ECO:0000313" key="4">
    <source>
        <dbReference type="Proteomes" id="UP000621856"/>
    </source>
</evidence>
<dbReference type="RefSeq" id="WP_155137461.1">
    <property type="nucleotide sequence ID" value="NZ_BMGZ01000001.1"/>
</dbReference>
<feature type="transmembrane region" description="Helical" evidence="1">
    <location>
        <begin position="230"/>
        <end position="253"/>
    </location>
</feature>
<evidence type="ECO:0000313" key="2">
    <source>
        <dbReference type="EMBL" id="GGH93986.1"/>
    </source>
</evidence>
<keyword evidence="1" id="KW-1133">Transmembrane helix</keyword>
<keyword evidence="5" id="KW-1185">Reference proteome</keyword>
<organism evidence="2 4">
    <name type="scientific">Aquisalinus luteolus</name>
    <dbReference type="NCBI Taxonomy" id="1566827"/>
    <lineage>
        <taxon>Bacteria</taxon>
        <taxon>Pseudomonadati</taxon>
        <taxon>Pseudomonadota</taxon>
        <taxon>Alphaproteobacteria</taxon>
        <taxon>Parvularculales</taxon>
        <taxon>Parvularculaceae</taxon>
        <taxon>Aquisalinus</taxon>
    </lineage>
</organism>
<feature type="transmembrane region" description="Helical" evidence="1">
    <location>
        <begin position="125"/>
        <end position="144"/>
    </location>
</feature>
<gene>
    <name evidence="3" type="ORF">FF098_003515</name>
    <name evidence="2" type="ORF">GCM10011355_07110</name>
</gene>
<evidence type="ECO:0000313" key="3">
    <source>
        <dbReference type="EMBL" id="NHK26976.1"/>
    </source>
</evidence>
<evidence type="ECO:0000313" key="5">
    <source>
        <dbReference type="Proteomes" id="UP000818603"/>
    </source>
</evidence>
<feature type="transmembrane region" description="Helical" evidence="1">
    <location>
        <begin position="260"/>
        <end position="281"/>
    </location>
</feature>
<accession>A0A8J3A5Y6</accession>
<reference evidence="2" key="1">
    <citation type="journal article" date="2014" name="Int. J. Syst. Evol. Microbiol.">
        <title>Complete genome sequence of Corynebacterium casei LMG S-19264T (=DSM 44701T), isolated from a smear-ripened cheese.</title>
        <authorList>
            <consortium name="US DOE Joint Genome Institute (JGI-PGF)"/>
            <person name="Walter F."/>
            <person name="Albersmeier A."/>
            <person name="Kalinowski J."/>
            <person name="Ruckert C."/>
        </authorList>
    </citation>
    <scope>NUCLEOTIDE SEQUENCE</scope>
    <source>
        <strain evidence="2">CGMCC 1.14984</strain>
    </source>
</reference>
<feature type="transmembrane region" description="Helical" evidence="1">
    <location>
        <begin position="72"/>
        <end position="105"/>
    </location>
</feature>
<reference evidence="3 5" key="2">
    <citation type="submission" date="2020-02" db="EMBL/GenBank/DDBJ databases">
        <title>Genome sequence of Parvularcula flava strain NH6-79.</title>
        <authorList>
            <person name="Abdul Karim M.H."/>
            <person name="Lam M.Q."/>
            <person name="Chen S.J."/>
            <person name="Yahya A."/>
            <person name="Shahir S."/>
            <person name="Shamsir M.S."/>
            <person name="Chong C.S."/>
        </authorList>
    </citation>
    <scope>NUCLEOTIDE SEQUENCE [LARGE SCALE GENOMIC DNA]</scope>
    <source>
        <strain evidence="3 5">NH6-79</strain>
    </source>
</reference>